<keyword evidence="5" id="KW-1185">Reference proteome</keyword>
<keyword evidence="2" id="KW-0732">Signal</keyword>
<gene>
    <name evidence="4" type="ORF">ALGA_2781</name>
</gene>
<dbReference type="InterPro" id="IPR013320">
    <property type="entry name" value="ConA-like_dom_sf"/>
</dbReference>
<organism evidence="4 5">
    <name type="scientific">Labilibaculum antarcticum</name>
    <dbReference type="NCBI Taxonomy" id="1717717"/>
    <lineage>
        <taxon>Bacteria</taxon>
        <taxon>Pseudomonadati</taxon>
        <taxon>Bacteroidota</taxon>
        <taxon>Bacteroidia</taxon>
        <taxon>Marinilabiliales</taxon>
        <taxon>Marinifilaceae</taxon>
        <taxon>Labilibaculum</taxon>
    </lineage>
</organism>
<evidence type="ECO:0000256" key="2">
    <source>
        <dbReference type="SAM" id="SignalP"/>
    </source>
</evidence>
<dbReference type="OrthoDB" id="1421570at2"/>
<reference evidence="4 5" key="1">
    <citation type="journal article" date="2018" name="Mar. Genomics">
        <title>Complete genome sequence of Marinifilaceae bacterium strain SPP2, isolated from the Antarctic marine sediment.</title>
        <authorList>
            <person name="Watanabe M."/>
            <person name="Kojima H."/>
            <person name="Fukui M."/>
        </authorList>
    </citation>
    <scope>NUCLEOTIDE SEQUENCE [LARGE SCALE GENOMIC DNA]</scope>
    <source>
        <strain evidence="4 5">SPP2</strain>
    </source>
</reference>
<dbReference type="SUPFAM" id="SSF49899">
    <property type="entry name" value="Concanavalin A-like lectins/glucanases"/>
    <property type="match status" value="1"/>
</dbReference>
<feature type="domain" description="GH16" evidence="3">
    <location>
        <begin position="23"/>
        <end position="285"/>
    </location>
</feature>
<dbReference type="KEGG" id="mbas:ALGA_2781"/>
<feature type="chain" id="PRO_5012463101" evidence="2">
    <location>
        <begin position="20"/>
        <end position="285"/>
    </location>
</feature>
<keyword evidence="4" id="KW-0378">Hydrolase</keyword>
<dbReference type="InterPro" id="IPR000757">
    <property type="entry name" value="Beta-glucanase-like"/>
</dbReference>
<accession>A0A1Y1CM42</accession>
<dbReference type="AlphaFoldDB" id="A0A1Y1CM42"/>
<feature type="signal peptide" evidence="2">
    <location>
        <begin position="1"/>
        <end position="19"/>
    </location>
</feature>
<dbReference type="Proteomes" id="UP000218267">
    <property type="component" value="Chromosome"/>
</dbReference>
<dbReference type="RefSeq" id="WP_096430088.1">
    <property type="nucleotide sequence ID" value="NZ_AP018042.1"/>
</dbReference>
<evidence type="ECO:0000313" key="5">
    <source>
        <dbReference type="Proteomes" id="UP000218267"/>
    </source>
</evidence>
<evidence type="ECO:0000256" key="1">
    <source>
        <dbReference type="ARBA" id="ARBA00006865"/>
    </source>
</evidence>
<dbReference type="Gene3D" id="2.60.120.200">
    <property type="match status" value="1"/>
</dbReference>
<proteinExistence type="inferred from homology"/>
<reference evidence="5" key="2">
    <citation type="journal article" date="2020" name="Antonie Van Leeuwenhoek">
        <title>Labilibaculum antarcticum sp. nov., a novel facultative anaerobic, psychrotorelant bacterium isolated from marine sediment of Antarctica.</title>
        <authorList>
            <person name="Watanabe M."/>
            <person name="Kojima H."/>
            <person name="Fukui M."/>
        </authorList>
    </citation>
    <scope>NUCLEOTIDE SEQUENCE [LARGE SCALE GENOMIC DNA]</scope>
    <source>
        <strain evidence="5">SPP2</strain>
    </source>
</reference>
<dbReference type="GO" id="GO:0005975">
    <property type="term" value="P:carbohydrate metabolic process"/>
    <property type="evidence" value="ECO:0007669"/>
    <property type="project" value="InterPro"/>
</dbReference>
<sequence>MKRILAIIVFVISVTASFAQPSFKKGNDPKPADIKWVAVEELSDEFEHKNMDVDKWQINPIGNDWGWDGRPPGLFRAENVSIKNGKMCVTVGKLDAPVTKNGKTFTHQGGIVRSIKPGNVGMYFECKMKANATVMSSTFWLMTKYDCDKKLETDIQECVGRTTDKTDKWAQGWDSIFHSNAIHRSTPCVEKLQLQNATKLKEPNYSRYFIYAAWWKSAEEIQFFLDGEYQYSINPKVEWDMPAFIHMAIETYSWNPIPDDGGLVESGTWEQRTTQYEWIRTWTLQ</sequence>
<dbReference type="PROSITE" id="PS51762">
    <property type="entry name" value="GH16_2"/>
    <property type="match status" value="1"/>
</dbReference>
<name>A0A1Y1CM42_9BACT</name>
<protein>
    <submittedName>
        <fullName evidence="4">Glycosyl hydrolase</fullName>
    </submittedName>
</protein>
<comment type="similarity">
    <text evidence="1">Belongs to the glycosyl hydrolase 16 family.</text>
</comment>
<evidence type="ECO:0000313" key="4">
    <source>
        <dbReference type="EMBL" id="BAX81093.1"/>
    </source>
</evidence>
<dbReference type="GO" id="GO:0004553">
    <property type="term" value="F:hydrolase activity, hydrolyzing O-glycosyl compounds"/>
    <property type="evidence" value="ECO:0007669"/>
    <property type="project" value="InterPro"/>
</dbReference>
<dbReference type="EMBL" id="AP018042">
    <property type="protein sequence ID" value="BAX81093.1"/>
    <property type="molecule type" value="Genomic_DNA"/>
</dbReference>
<evidence type="ECO:0000259" key="3">
    <source>
        <dbReference type="PROSITE" id="PS51762"/>
    </source>
</evidence>